<dbReference type="EMBL" id="JAUSWL010000024">
    <property type="protein sequence ID" value="MDQ0547328.1"/>
    <property type="molecule type" value="Genomic_DNA"/>
</dbReference>
<dbReference type="RefSeq" id="WP_091995105.1">
    <property type="nucleotide sequence ID" value="NZ_JAJALK010000026.1"/>
</dbReference>
<name>A0AAJ1U0Y0_9HYPH</name>
<dbReference type="Pfam" id="PF18145">
    <property type="entry name" value="SAVED"/>
    <property type="match status" value="1"/>
</dbReference>
<reference evidence="3" key="1">
    <citation type="submission" date="2023-07" db="EMBL/GenBank/DDBJ databases">
        <title>Genomic Encyclopedia of Type Strains, Phase IV (KMG-IV): sequencing the most valuable type-strain genomes for metagenomic binning, comparative biology and taxonomic classification.</title>
        <authorList>
            <person name="Goeker M."/>
        </authorList>
    </citation>
    <scope>NUCLEOTIDE SEQUENCE</scope>
    <source>
        <strain evidence="3">DSM 19569</strain>
    </source>
</reference>
<comment type="caution">
    <text evidence="3">The sequence shown here is derived from an EMBL/GenBank/DDBJ whole genome shotgun (WGS) entry which is preliminary data.</text>
</comment>
<keyword evidence="1" id="KW-0812">Transmembrane</keyword>
<dbReference type="Proteomes" id="UP001223420">
    <property type="component" value="Unassembled WGS sequence"/>
</dbReference>
<dbReference type="NCBIfam" id="NF033611">
    <property type="entry name" value="SAVED"/>
    <property type="match status" value="1"/>
</dbReference>
<feature type="transmembrane region" description="Helical" evidence="1">
    <location>
        <begin position="62"/>
        <end position="83"/>
    </location>
</feature>
<evidence type="ECO:0000259" key="2">
    <source>
        <dbReference type="Pfam" id="PF18145"/>
    </source>
</evidence>
<organism evidence="3 4">
    <name type="scientific">Methylobacterium brachiatum</name>
    <dbReference type="NCBI Taxonomy" id="269660"/>
    <lineage>
        <taxon>Bacteria</taxon>
        <taxon>Pseudomonadati</taxon>
        <taxon>Pseudomonadota</taxon>
        <taxon>Alphaproteobacteria</taxon>
        <taxon>Hyphomicrobiales</taxon>
        <taxon>Methylobacteriaceae</taxon>
        <taxon>Methylobacterium</taxon>
    </lineage>
</organism>
<keyword evidence="1" id="KW-0472">Membrane</keyword>
<evidence type="ECO:0000256" key="1">
    <source>
        <dbReference type="SAM" id="Phobius"/>
    </source>
</evidence>
<evidence type="ECO:0000313" key="4">
    <source>
        <dbReference type="Proteomes" id="UP001223420"/>
    </source>
</evidence>
<gene>
    <name evidence="3" type="ORF">QO001_006287</name>
</gene>
<sequence>MTKLISRLFGKGDDTENFPGRPYRVVGGALIIGGIAVVSPGPRDALLAYLNNTWKLGLSLDAPWWIGLLLIGPGIFLFVLGFIRDRDGTSKGQFVAIRHQSFQPLAANLPSDTLPARMRRRRVQVYDCDQSSFMNSQPVDPTGAVRLQEKLAQHIAGVRRSDPDAALGYYGIVHIPFQFLTGCSISTFPEVALFELNRNDNKWHELKAGDGANLKPKLTQVADPANPTAAVMRIEISYPVPTAEVAKIIPGPYREYTLRIEAPAIDKVTHYGQVHAICKLFRQALDEIHNDLDSGFPVHVFYSGPVSLGFSLGRQISRTIHNRVFVYNYTSQNNPAYAWGVDVTRDTPPHEMVVKPTLVVP</sequence>
<dbReference type="InterPro" id="IPR040836">
    <property type="entry name" value="SAVED"/>
</dbReference>
<accession>A0AAJ1U0Y0</accession>
<dbReference type="AlphaFoldDB" id="A0AAJ1U0Y0"/>
<keyword evidence="1" id="KW-1133">Transmembrane helix</keyword>
<feature type="domain" description="SMODS-associated and fused to various effectors" evidence="2">
    <location>
        <begin position="152"/>
        <end position="342"/>
    </location>
</feature>
<evidence type="ECO:0000313" key="3">
    <source>
        <dbReference type="EMBL" id="MDQ0547328.1"/>
    </source>
</evidence>
<feature type="transmembrane region" description="Helical" evidence="1">
    <location>
        <begin position="21"/>
        <end position="42"/>
    </location>
</feature>
<protein>
    <recommendedName>
        <fullName evidence="2">SMODS-associated and fused to various effectors domain-containing protein</fullName>
    </recommendedName>
</protein>
<proteinExistence type="predicted"/>